<gene>
    <name evidence="4" type="primary">arsC</name>
    <name evidence="4" type="ORF">D7Z94_10965</name>
</gene>
<name>A0A3B0C524_9FLAO</name>
<evidence type="ECO:0000256" key="3">
    <source>
        <dbReference type="PROSITE-ProRule" id="PRU01282"/>
    </source>
</evidence>
<dbReference type="InterPro" id="IPR036249">
    <property type="entry name" value="Thioredoxin-like_sf"/>
</dbReference>
<dbReference type="InterPro" id="IPR006659">
    <property type="entry name" value="Arsenate_reductase"/>
</dbReference>
<dbReference type="EC" id="1.20.4.1" evidence="4"/>
<dbReference type="OrthoDB" id="9808142at2"/>
<proteinExistence type="inferred from homology"/>
<dbReference type="Pfam" id="PF03960">
    <property type="entry name" value="ArsC"/>
    <property type="match status" value="1"/>
</dbReference>
<evidence type="ECO:0000313" key="4">
    <source>
        <dbReference type="EMBL" id="RKN81435.1"/>
    </source>
</evidence>
<dbReference type="CDD" id="cd03034">
    <property type="entry name" value="ArsC_ArsC"/>
    <property type="match status" value="1"/>
</dbReference>
<dbReference type="InterPro" id="IPR006660">
    <property type="entry name" value="Arsenate_reductase-like"/>
</dbReference>
<dbReference type="AlphaFoldDB" id="A0A3B0C524"/>
<dbReference type="Gene3D" id="3.40.30.10">
    <property type="entry name" value="Glutaredoxin"/>
    <property type="match status" value="1"/>
</dbReference>
<organism evidence="4 5">
    <name type="scientific">Ulvibacterium marinum</name>
    <dbReference type="NCBI Taxonomy" id="2419782"/>
    <lineage>
        <taxon>Bacteria</taxon>
        <taxon>Pseudomonadati</taxon>
        <taxon>Bacteroidota</taxon>
        <taxon>Flavobacteriia</taxon>
        <taxon>Flavobacteriales</taxon>
        <taxon>Flavobacteriaceae</taxon>
        <taxon>Ulvibacterium</taxon>
    </lineage>
</organism>
<dbReference type="GO" id="GO:0008794">
    <property type="term" value="F:arsenate reductase (glutaredoxin) activity"/>
    <property type="evidence" value="ECO:0007669"/>
    <property type="project" value="UniProtKB-EC"/>
</dbReference>
<protein>
    <submittedName>
        <fullName evidence="4">Arsenate reductase (Glutaredoxin)</fullName>
        <ecNumber evidence="4">1.20.4.1</ecNumber>
    </submittedName>
</protein>
<keyword evidence="5" id="KW-1185">Reference proteome</keyword>
<dbReference type="PANTHER" id="PTHR30041">
    <property type="entry name" value="ARSENATE REDUCTASE"/>
    <property type="match status" value="1"/>
</dbReference>
<sequence length="113" mass="13229">MIKIYHNPRCRKSREGLDLLEKSGKEFEVIKYLEDVPTKEELRQILSCLSISPENLVRKNEAIWKEKFRGKLLSDEEILEAMIQYPKLIERPIVVKGNKAVVGRPPERIQEVL</sequence>
<evidence type="ECO:0000256" key="1">
    <source>
        <dbReference type="ARBA" id="ARBA00007198"/>
    </source>
</evidence>
<evidence type="ECO:0000256" key="2">
    <source>
        <dbReference type="ARBA" id="ARBA00023002"/>
    </source>
</evidence>
<dbReference type="PROSITE" id="PS51353">
    <property type="entry name" value="ARSC"/>
    <property type="match status" value="1"/>
</dbReference>
<reference evidence="4 5" key="1">
    <citation type="submission" date="2018-10" db="EMBL/GenBank/DDBJ databases">
        <title>Ulvibacterium marinum gen. nov., sp. nov., a novel marine bacterium of the family Flavobacteriaceae, isolated from a culture of the green alga Ulva prolifera.</title>
        <authorList>
            <person name="Zhang Z."/>
        </authorList>
    </citation>
    <scope>NUCLEOTIDE SEQUENCE [LARGE SCALE GENOMIC DNA]</scope>
    <source>
        <strain evidence="4 5">CCMM003</strain>
    </source>
</reference>
<dbReference type="Proteomes" id="UP000276603">
    <property type="component" value="Unassembled WGS sequence"/>
</dbReference>
<dbReference type="NCBIfam" id="TIGR00014">
    <property type="entry name" value="arsC"/>
    <property type="match status" value="1"/>
</dbReference>
<dbReference type="PANTHER" id="PTHR30041:SF4">
    <property type="entry name" value="ARSENATE REDUCTASE"/>
    <property type="match status" value="1"/>
</dbReference>
<accession>A0A3B0C524</accession>
<dbReference type="RefSeq" id="WP_120711593.1">
    <property type="nucleotide sequence ID" value="NZ_RBCJ01000002.1"/>
</dbReference>
<keyword evidence="2 4" id="KW-0560">Oxidoreductase</keyword>
<comment type="similarity">
    <text evidence="1 3">Belongs to the ArsC family.</text>
</comment>
<comment type="caution">
    <text evidence="4">The sequence shown here is derived from an EMBL/GenBank/DDBJ whole genome shotgun (WGS) entry which is preliminary data.</text>
</comment>
<dbReference type="EMBL" id="RBCJ01000002">
    <property type="protein sequence ID" value="RKN81435.1"/>
    <property type="molecule type" value="Genomic_DNA"/>
</dbReference>
<dbReference type="SUPFAM" id="SSF52833">
    <property type="entry name" value="Thioredoxin-like"/>
    <property type="match status" value="1"/>
</dbReference>
<evidence type="ECO:0000313" key="5">
    <source>
        <dbReference type="Proteomes" id="UP000276603"/>
    </source>
</evidence>